<dbReference type="InterPro" id="IPR019109">
    <property type="entry name" value="MamF_MmsF"/>
</dbReference>
<dbReference type="EMBL" id="PEYU01000017">
    <property type="protein sequence ID" value="PIS22603.1"/>
    <property type="molecule type" value="Genomic_DNA"/>
</dbReference>
<organism evidence="6 7">
    <name type="scientific">candidate division WWE3 bacterium CG08_land_8_20_14_0_20_41_10</name>
    <dbReference type="NCBI Taxonomy" id="1975085"/>
    <lineage>
        <taxon>Bacteria</taxon>
        <taxon>Katanobacteria</taxon>
    </lineage>
</organism>
<dbReference type="AlphaFoldDB" id="A0A2H0XCF8"/>
<gene>
    <name evidence="6" type="ORF">COT50_00960</name>
</gene>
<dbReference type="PANTHER" id="PTHR36460">
    <property type="entry name" value="UPF0132 DOMAIN PROTEIN (AFU_ORTHOLOGUE AFUA_3G10255)"/>
    <property type="match status" value="1"/>
</dbReference>
<proteinExistence type="predicted"/>
<keyword evidence="3 5" id="KW-1133">Transmembrane helix</keyword>
<feature type="transmembrane region" description="Helical" evidence="5">
    <location>
        <begin position="70"/>
        <end position="95"/>
    </location>
</feature>
<feature type="transmembrane region" description="Helical" evidence="5">
    <location>
        <begin position="20"/>
        <end position="39"/>
    </location>
</feature>
<sequence length="120" mass="13366">MEEATTPISPKSQKPQIEPNVMASLAYAIPLVMGVVVILTEKENKFVRFHAFQSIIFGLVWMGASAIAQSLYVVLVGLILSPLITVAGVALWFFLMWKAYNNVEYQLPFVGKIAHDQVNR</sequence>
<dbReference type="Proteomes" id="UP000231252">
    <property type="component" value="Unassembled WGS sequence"/>
</dbReference>
<evidence type="ECO:0000256" key="5">
    <source>
        <dbReference type="SAM" id="Phobius"/>
    </source>
</evidence>
<comment type="subcellular location">
    <subcellularLocation>
        <location evidence="1">Membrane</location>
        <topology evidence="1">Multi-pass membrane protein</topology>
    </subcellularLocation>
</comment>
<evidence type="ECO:0000256" key="3">
    <source>
        <dbReference type="ARBA" id="ARBA00022989"/>
    </source>
</evidence>
<accession>A0A2H0XCF8</accession>
<dbReference type="GO" id="GO:0016020">
    <property type="term" value="C:membrane"/>
    <property type="evidence" value="ECO:0007669"/>
    <property type="project" value="UniProtKB-SubCell"/>
</dbReference>
<evidence type="ECO:0000256" key="4">
    <source>
        <dbReference type="ARBA" id="ARBA00023136"/>
    </source>
</evidence>
<name>A0A2H0XCF8_UNCKA</name>
<protein>
    <recommendedName>
        <fullName evidence="8">DUF4870 domain-containing protein</fullName>
    </recommendedName>
</protein>
<evidence type="ECO:0000313" key="7">
    <source>
        <dbReference type="Proteomes" id="UP000231252"/>
    </source>
</evidence>
<evidence type="ECO:0000313" key="6">
    <source>
        <dbReference type="EMBL" id="PIS22603.1"/>
    </source>
</evidence>
<keyword evidence="4 5" id="KW-0472">Membrane</keyword>
<feature type="transmembrane region" description="Helical" evidence="5">
    <location>
        <begin position="46"/>
        <end position="64"/>
    </location>
</feature>
<evidence type="ECO:0008006" key="8">
    <source>
        <dbReference type="Google" id="ProtNLM"/>
    </source>
</evidence>
<dbReference type="PANTHER" id="PTHR36460:SF1">
    <property type="entry name" value="UPF0132 DOMAIN PROTEIN (AFU_ORTHOLOGUE AFUA_3G10255)"/>
    <property type="match status" value="1"/>
</dbReference>
<dbReference type="Pfam" id="PF09685">
    <property type="entry name" value="MamF_MmsF"/>
    <property type="match status" value="1"/>
</dbReference>
<comment type="caution">
    <text evidence="6">The sequence shown here is derived from an EMBL/GenBank/DDBJ whole genome shotgun (WGS) entry which is preliminary data.</text>
</comment>
<evidence type="ECO:0000256" key="1">
    <source>
        <dbReference type="ARBA" id="ARBA00004141"/>
    </source>
</evidence>
<reference evidence="7" key="1">
    <citation type="submission" date="2017-09" db="EMBL/GenBank/DDBJ databases">
        <title>Depth-based differentiation of microbial function through sediment-hosted aquifers and enrichment of novel symbionts in the deep terrestrial subsurface.</title>
        <authorList>
            <person name="Probst A.J."/>
            <person name="Ladd B."/>
            <person name="Jarett J.K."/>
            <person name="Geller-Mcgrath D.E."/>
            <person name="Sieber C.M.K."/>
            <person name="Emerson J.B."/>
            <person name="Anantharaman K."/>
            <person name="Thomas B.C."/>
            <person name="Malmstrom R."/>
            <person name="Stieglmeier M."/>
            <person name="Klingl A."/>
            <person name="Woyke T."/>
            <person name="Ryan C.M."/>
            <person name="Banfield J.F."/>
        </authorList>
    </citation>
    <scope>NUCLEOTIDE SEQUENCE [LARGE SCALE GENOMIC DNA]</scope>
</reference>
<keyword evidence="2 5" id="KW-0812">Transmembrane</keyword>
<evidence type="ECO:0000256" key="2">
    <source>
        <dbReference type="ARBA" id="ARBA00022692"/>
    </source>
</evidence>